<dbReference type="AlphaFoldDB" id="A0AAD4W8Y9"/>
<accession>A0AAD4W8Y9</accession>
<proteinExistence type="predicted"/>
<feature type="compositionally biased region" description="Basic and acidic residues" evidence="1">
    <location>
        <begin position="198"/>
        <end position="208"/>
    </location>
</feature>
<reference evidence="2 3" key="1">
    <citation type="journal article" date="2022" name="G3 (Bethesda)">
        <title>Whole-genome sequence and methylome profiling of the almond [Prunus dulcis (Mill.) D.A. Webb] cultivar 'Nonpareil'.</title>
        <authorList>
            <person name="D'Amico-Willman K.M."/>
            <person name="Ouma W.Z."/>
            <person name="Meulia T."/>
            <person name="Sideli G.M."/>
            <person name="Gradziel T.M."/>
            <person name="Fresnedo-Ramirez J."/>
        </authorList>
    </citation>
    <scope>NUCLEOTIDE SEQUENCE [LARGE SCALE GENOMIC DNA]</scope>
    <source>
        <strain evidence="2">Clone GOH B32 T37-40</strain>
    </source>
</reference>
<sequence length="306" mass="33401">MWDSWECLRQSTRALTGFGGSSEVICQNRPDVLAGRLASCAEDWCRQFSARISGQIGFPAFSNHRVNKMSDTESGYSDSPRAFEGESAMESSIAGLDNADFEGAEVVDAIGVNGKAKGPSFWCGFRRAERLERGRVGEKYGGVSHPGLDSDADPWAVGVLEQFEWGAELVEDVASASGAGFWSLGIGTRVSLKWPTASKEKEEEEKRNMTGGRAMTDATRRWLDSRAPQQKKKSGPSKLRTKPSRQAQGSSAAEVTPANRRREKRVAEAEAIHEAYLQVIGKRQIKGTLSVTPLSKRLKGCHSNSK</sequence>
<gene>
    <name evidence="2" type="ORF">L3X38_016983</name>
</gene>
<feature type="region of interest" description="Disordered" evidence="1">
    <location>
        <begin position="195"/>
        <end position="266"/>
    </location>
</feature>
<evidence type="ECO:0000313" key="2">
    <source>
        <dbReference type="EMBL" id="KAI5337712.1"/>
    </source>
</evidence>
<feature type="compositionally biased region" description="Polar residues" evidence="1">
    <location>
        <begin position="244"/>
        <end position="253"/>
    </location>
</feature>
<name>A0AAD4W8Y9_PRUDU</name>
<dbReference type="Proteomes" id="UP001054821">
    <property type="component" value="Chromosome 3"/>
</dbReference>
<evidence type="ECO:0000313" key="3">
    <source>
        <dbReference type="Proteomes" id="UP001054821"/>
    </source>
</evidence>
<protein>
    <submittedName>
        <fullName evidence="2">Uncharacterized protein</fullName>
    </submittedName>
</protein>
<organism evidence="2 3">
    <name type="scientific">Prunus dulcis</name>
    <name type="common">Almond</name>
    <name type="synonym">Amygdalus dulcis</name>
    <dbReference type="NCBI Taxonomy" id="3755"/>
    <lineage>
        <taxon>Eukaryota</taxon>
        <taxon>Viridiplantae</taxon>
        <taxon>Streptophyta</taxon>
        <taxon>Embryophyta</taxon>
        <taxon>Tracheophyta</taxon>
        <taxon>Spermatophyta</taxon>
        <taxon>Magnoliopsida</taxon>
        <taxon>eudicotyledons</taxon>
        <taxon>Gunneridae</taxon>
        <taxon>Pentapetalae</taxon>
        <taxon>rosids</taxon>
        <taxon>fabids</taxon>
        <taxon>Rosales</taxon>
        <taxon>Rosaceae</taxon>
        <taxon>Amygdaloideae</taxon>
        <taxon>Amygdaleae</taxon>
        <taxon>Prunus</taxon>
    </lineage>
</organism>
<keyword evidence="3" id="KW-1185">Reference proteome</keyword>
<comment type="caution">
    <text evidence="2">The sequence shown here is derived from an EMBL/GenBank/DDBJ whole genome shotgun (WGS) entry which is preliminary data.</text>
</comment>
<dbReference type="EMBL" id="JAJFAZ020000003">
    <property type="protein sequence ID" value="KAI5337712.1"/>
    <property type="molecule type" value="Genomic_DNA"/>
</dbReference>
<feature type="compositionally biased region" description="Basic residues" evidence="1">
    <location>
        <begin position="229"/>
        <end position="243"/>
    </location>
</feature>
<evidence type="ECO:0000256" key="1">
    <source>
        <dbReference type="SAM" id="MobiDB-lite"/>
    </source>
</evidence>